<keyword evidence="4" id="KW-1185">Reference proteome</keyword>
<name>A0A6G6Y6C0_9SPHN</name>
<dbReference type="Pfam" id="PF09374">
    <property type="entry name" value="PG_binding_3"/>
    <property type="match status" value="1"/>
</dbReference>
<dbReference type="KEGG" id="spzr:G5C33_10260"/>
<evidence type="ECO:0000313" key="4">
    <source>
        <dbReference type="Proteomes" id="UP000501568"/>
    </source>
</evidence>
<dbReference type="Proteomes" id="UP000501568">
    <property type="component" value="Chromosome"/>
</dbReference>
<feature type="domain" description="Peptidoglycan binding" evidence="2">
    <location>
        <begin position="115"/>
        <end position="198"/>
    </location>
</feature>
<evidence type="ECO:0000259" key="2">
    <source>
        <dbReference type="Pfam" id="PF09374"/>
    </source>
</evidence>
<feature type="domain" description="TtsA-like Glycoside hydrolase family 108" evidence="1">
    <location>
        <begin position="30"/>
        <end position="111"/>
    </location>
</feature>
<proteinExistence type="predicted"/>
<dbReference type="InterPro" id="IPR008565">
    <property type="entry name" value="TtsA-like_GH18_dom"/>
</dbReference>
<sequence>MSDSEPTDGSRRRTGGAAIVTAAAAAIIAALFHVEGGYVDHPDDPGGATNHGITERVARDHGYDGPMAALPKETAQEIYFDDYIAAPGFDRLLEISVPVAEEAIDSGVNAGPAMPSRWFQIALNSLNRQERDFRDIRVDGRIGPASLAAYAALERVRGKATACRLVGRLMDAQQAGHYLSLASGNSRFESFMPGWIDARIGNVDFERCYR</sequence>
<dbReference type="CDD" id="cd13926">
    <property type="entry name" value="N-acetylmuramidase_GH108"/>
    <property type="match status" value="1"/>
</dbReference>
<dbReference type="Gene3D" id="1.20.141.10">
    <property type="entry name" value="Chitosanase, subunit A, domain 1"/>
    <property type="match status" value="1"/>
</dbReference>
<dbReference type="EMBL" id="CP049109">
    <property type="protein sequence ID" value="QIG80126.1"/>
    <property type="molecule type" value="Genomic_DNA"/>
</dbReference>
<dbReference type="AlphaFoldDB" id="A0A6G6Y6C0"/>
<protein>
    <submittedName>
        <fullName evidence="3">Uncharacterized protein</fullName>
    </submittedName>
</protein>
<evidence type="ECO:0000313" key="3">
    <source>
        <dbReference type="EMBL" id="QIG80126.1"/>
    </source>
</evidence>
<accession>A0A6G6Y6C0</accession>
<dbReference type="InterPro" id="IPR023346">
    <property type="entry name" value="Lysozyme-like_dom_sf"/>
</dbReference>
<evidence type="ECO:0000259" key="1">
    <source>
        <dbReference type="Pfam" id="PF05838"/>
    </source>
</evidence>
<gene>
    <name evidence="3" type="ORF">G5C33_10260</name>
</gene>
<organism evidence="3 4">
    <name type="scientific">Stakelama tenebrarum</name>
    <dbReference type="NCBI Taxonomy" id="2711215"/>
    <lineage>
        <taxon>Bacteria</taxon>
        <taxon>Pseudomonadati</taxon>
        <taxon>Pseudomonadota</taxon>
        <taxon>Alphaproteobacteria</taxon>
        <taxon>Sphingomonadales</taxon>
        <taxon>Sphingomonadaceae</taxon>
        <taxon>Stakelama</taxon>
    </lineage>
</organism>
<dbReference type="Pfam" id="PF05838">
    <property type="entry name" value="Glyco_hydro_108"/>
    <property type="match status" value="1"/>
</dbReference>
<reference evidence="3 4" key="1">
    <citation type="submission" date="2020-02" db="EMBL/GenBank/DDBJ databases">
        <authorList>
            <person name="Zheng R.K."/>
            <person name="Sun C.M."/>
        </authorList>
    </citation>
    <scope>NUCLEOTIDE SEQUENCE [LARGE SCALE GENOMIC DNA]</scope>
    <source>
        <strain evidence="4">zrk23</strain>
    </source>
</reference>
<dbReference type="InterPro" id="IPR018537">
    <property type="entry name" value="Peptidoglycan-bd_3"/>
</dbReference>
<dbReference type="SUPFAM" id="SSF53955">
    <property type="entry name" value="Lysozyme-like"/>
    <property type="match status" value="1"/>
</dbReference>